<dbReference type="CDD" id="cd04301">
    <property type="entry name" value="NAT_SF"/>
    <property type="match status" value="1"/>
</dbReference>
<sequence>MEAMLATKMEATRIAESDKPKIGFVKYAPMKTRYSLGDTTNEADANMDYHIQMITKEDIPRVLKFLRRFFFRDEPLNHSIQLIPEGEDSTCVELEEYCMISVEDNLSYMAVTTNGSIIGVQLNGKMEPLKDDEPEYISSCKNSKFKKILRLLRYIDLNVNRAGRFSGQNVIEIRILSVDSTWRGRGVAKALMEKTIEIAKERNFQILRCDCTSFFSGKLCEKFGFEICYEVKYADYVDENGTPIFHPSPPHTAAVTYITKL</sequence>
<comment type="catalytic activity">
    <reaction evidence="8">
        <text>serotonin + (5Z,8Z,11Z,14Z)-eicosatetraenoyl-CoA = N-[(5Z,8Z,11Z,14Z)-eicosatetraenoyl]-serotonin + CoA + H(+)</text>
        <dbReference type="Rhea" id="RHEA:51396"/>
        <dbReference type="ChEBI" id="CHEBI:15378"/>
        <dbReference type="ChEBI" id="CHEBI:57287"/>
        <dbReference type="ChEBI" id="CHEBI:57368"/>
        <dbReference type="ChEBI" id="CHEBI:132255"/>
        <dbReference type="ChEBI" id="CHEBI:350546"/>
    </reaction>
    <physiologicalReaction direction="left-to-right" evidence="8">
        <dbReference type="Rhea" id="RHEA:51397"/>
    </physiologicalReaction>
</comment>
<evidence type="ECO:0000256" key="8">
    <source>
        <dbReference type="ARBA" id="ARBA00051284"/>
    </source>
</evidence>
<keyword evidence="15" id="KW-1185">Reference proteome</keyword>
<evidence type="ECO:0000256" key="6">
    <source>
        <dbReference type="ARBA" id="ARBA00050189"/>
    </source>
</evidence>
<comment type="catalytic activity">
    <reaction evidence="13">
        <text>serotonin + acetyl-CoA = N-acetylserotonin + CoA + H(+)</text>
        <dbReference type="Rhea" id="RHEA:25217"/>
        <dbReference type="ChEBI" id="CHEBI:15378"/>
        <dbReference type="ChEBI" id="CHEBI:17697"/>
        <dbReference type="ChEBI" id="CHEBI:57287"/>
        <dbReference type="ChEBI" id="CHEBI:57288"/>
        <dbReference type="ChEBI" id="CHEBI:350546"/>
        <dbReference type="EC" id="2.3.1.87"/>
    </reaction>
    <physiologicalReaction direction="left-to-right" evidence="13">
        <dbReference type="Rhea" id="RHEA:25218"/>
    </physiologicalReaction>
</comment>
<dbReference type="GeneID" id="107264265"/>
<dbReference type="PANTHER" id="PTHR20905:SF1">
    <property type="entry name" value="AT07410P-RELATED"/>
    <property type="match status" value="1"/>
</dbReference>
<dbReference type="InterPro" id="IPR000182">
    <property type="entry name" value="GNAT_dom"/>
</dbReference>
<evidence type="ECO:0000256" key="10">
    <source>
        <dbReference type="ARBA" id="ARBA00051823"/>
    </source>
</evidence>
<keyword evidence="2" id="KW-0012">Acyltransferase</keyword>
<dbReference type="GO" id="GO:0004059">
    <property type="term" value="F:aralkylamine N-acetyltransferase activity"/>
    <property type="evidence" value="ECO:0007669"/>
    <property type="project" value="UniProtKB-EC"/>
</dbReference>
<evidence type="ECO:0000256" key="9">
    <source>
        <dbReference type="ARBA" id="ARBA00051711"/>
    </source>
</evidence>
<evidence type="ECO:0000256" key="3">
    <source>
        <dbReference type="ARBA" id="ARBA00037926"/>
    </source>
</evidence>
<comment type="catalytic activity">
    <reaction evidence="10">
        <text>serotonin + (9Z)-octadecenoyl-CoA = N-(9Z-octadecenoyl)-serotonin + CoA + H(+)</text>
        <dbReference type="Rhea" id="RHEA:51392"/>
        <dbReference type="ChEBI" id="CHEBI:15378"/>
        <dbReference type="ChEBI" id="CHEBI:57287"/>
        <dbReference type="ChEBI" id="CHEBI:57387"/>
        <dbReference type="ChEBI" id="CHEBI:134064"/>
        <dbReference type="ChEBI" id="CHEBI:350546"/>
    </reaction>
    <physiologicalReaction direction="left-to-right" evidence="10">
        <dbReference type="Rhea" id="RHEA:51393"/>
    </physiologicalReaction>
</comment>
<dbReference type="PANTHER" id="PTHR20905">
    <property type="entry name" value="N-ACETYLTRANSFERASE-RELATED"/>
    <property type="match status" value="1"/>
</dbReference>
<keyword evidence="1" id="KW-0808">Transferase</keyword>
<evidence type="ECO:0000256" key="2">
    <source>
        <dbReference type="ARBA" id="ARBA00023315"/>
    </source>
</evidence>
<evidence type="ECO:0000256" key="7">
    <source>
        <dbReference type="ARBA" id="ARBA00050849"/>
    </source>
</evidence>
<dbReference type="AlphaFoldDB" id="A0AAJ7BJX5"/>
<comment type="catalytic activity">
    <reaction evidence="7">
        <text>serotonin + octadecanoyl-CoA = N-octadecanoyl-serotonin + CoA + H(+)</text>
        <dbReference type="Rhea" id="RHEA:51400"/>
        <dbReference type="ChEBI" id="CHEBI:15378"/>
        <dbReference type="ChEBI" id="CHEBI:57287"/>
        <dbReference type="ChEBI" id="CHEBI:57394"/>
        <dbReference type="ChEBI" id="CHEBI:134065"/>
        <dbReference type="ChEBI" id="CHEBI:350546"/>
    </reaction>
    <physiologicalReaction direction="left-to-right" evidence="7">
        <dbReference type="Rhea" id="RHEA:51401"/>
    </physiologicalReaction>
</comment>
<comment type="similarity">
    <text evidence="4">Belongs to the acetyltransferase family. AANAT subfamily.</text>
</comment>
<evidence type="ECO:0000256" key="4">
    <source>
        <dbReference type="ARBA" id="ARBA00038182"/>
    </source>
</evidence>
<evidence type="ECO:0000313" key="15">
    <source>
        <dbReference type="Proteomes" id="UP000694920"/>
    </source>
</evidence>
<evidence type="ECO:0000256" key="5">
    <source>
        <dbReference type="ARBA" id="ARBA00039114"/>
    </source>
</evidence>
<dbReference type="FunFam" id="3.40.630.30:FF:000046">
    <property type="entry name" value="Dopamine N-acetyltransferase"/>
    <property type="match status" value="1"/>
</dbReference>
<organism evidence="15 16">
    <name type="scientific">Cephus cinctus</name>
    <name type="common">Wheat stem sawfly</name>
    <dbReference type="NCBI Taxonomy" id="211228"/>
    <lineage>
        <taxon>Eukaryota</taxon>
        <taxon>Metazoa</taxon>
        <taxon>Ecdysozoa</taxon>
        <taxon>Arthropoda</taxon>
        <taxon>Hexapoda</taxon>
        <taxon>Insecta</taxon>
        <taxon>Pterygota</taxon>
        <taxon>Neoptera</taxon>
        <taxon>Endopterygota</taxon>
        <taxon>Hymenoptera</taxon>
        <taxon>Cephoidea</taxon>
        <taxon>Cephidae</taxon>
        <taxon>Cephus</taxon>
    </lineage>
</organism>
<proteinExistence type="inferred from homology"/>
<dbReference type="RefSeq" id="XP_015587833.1">
    <property type="nucleotide sequence ID" value="XM_015732347.2"/>
</dbReference>
<reference evidence="16" key="1">
    <citation type="submission" date="2025-08" db="UniProtKB">
        <authorList>
            <consortium name="RefSeq"/>
        </authorList>
    </citation>
    <scope>IDENTIFICATION</scope>
</reference>
<evidence type="ECO:0000256" key="13">
    <source>
        <dbReference type="ARBA" id="ARBA00052491"/>
    </source>
</evidence>
<gene>
    <name evidence="16" type="primary">LOC107264265</name>
</gene>
<evidence type="ECO:0000256" key="11">
    <source>
        <dbReference type="ARBA" id="ARBA00052178"/>
    </source>
</evidence>
<dbReference type="KEGG" id="ccin:107264265"/>
<protein>
    <recommendedName>
        <fullName evidence="5">aralkylamine N-acetyltransferase</fullName>
        <ecNumber evidence="5">2.3.1.87</ecNumber>
    </recommendedName>
</protein>
<evidence type="ECO:0000259" key="14">
    <source>
        <dbReference type="PROSITE" id="PS51186"/>
    </source>
</evidence>
<evidence type="ECO:0000256" key="1">
    <source>
        <dbReference type="ARBA" id="ARBA00022679"/>
    </source>
</evidence>
<dbReference type="Pfam" id="PF00583">
    <property type="entry name" value="Acetyltransf_1"/>
    <property type="match status" value="1"/>
</dbReference>
<comment type="catalytic activity">
    <reaction evidence="11">
        <text>serotonin + hexadecanoyl-CoA = N-hexadecanoyl-serotonin + CoA + H(+)</text>
        <dbReference type="Rhea" id="RHEA:51384"/>
        <dbReference type="ChEBI" id="CHEBI:15378"/>
        <dbReference type="ChEBI" id="CHEBI:57287"/>
        <dbReference type="ChEBI" id="CHEBI:57379"/>
        <dbReference type="ChEBI" id="CHEBI:134059"/>
        <dbReference type="ChEBI" id="CHEBI:350546"/>
    </reaction>
    <physiologicalReaction direction="left-to-right" evidence="11">
        <dbReference type="Rhea" id="RHEA:51385"/>
    </physiologicalReaction>
</comment>
<dbReference type="SUPFAM" id="SSF55729">
    <property type="entry name" value="Acyl-CoA N-acyltransferases (Nat)"/>
    <property type="match status" value="1"/>
</dbReference>
<comment type="pathway">
    <text evidence="3">Aromatic compound metabolism; melatonin biosynthesis; melatonin from serotonin: step 1/2.</text>
</comment>
<feature type="domain" description="N-acetyltransferase" evidence="14">
    <location>
        <begin position="106"/>
        <end position="243"/>
    </location>
</feature>
<dbReference type="Proteomes" id="UP000694920">
    <property type="component" value="Unplaced"/>
</dbReference>
<accession>A0AAJ7BJX5</accession>
<dbReference type="EC" id="2.3.1.87" evidence="5"/>
<name>A0AAJ7BJX5_CEPCN</name>
<dbReference type="PROSITE" id="PS51186">
    <property type="entry name" value="GNAT"/>
    <property type="match status" value="1"/>
</dbReference>
<evidence type="ECO:0000256" key="12">
    <source>
        <dbReference type="ARBA" id="ARBA00052335"/>
    </source>
</evidence>
<dbReference type="Gene3D" id="3.40.630.30">
    <property type="match status" value="1"/>
</dbReference>
<comment type="catalytic activity">
    <reaction evidence="12">
        <text>dopamine + hexadecanoyl-CoA = N-hexadecanoyl-dopamine + CoA + H(+)</text>
        <dbReference type="Rhea" id="RHEA:51376"/>
        <dbReference type="ChEBI" id="CHEBI:15378"/>
        <dbReference type="ChEBI" id="CHEBI:57287"/>
        <dbReference type="ChEBI" id="CHEBI:57379"/>
        <dbReference type="ChEBI" id="CHEBI:59905"/>
        <dbReference type="ChEBI" id="CHEBI:134058"/>
    </reaction>
    <physiologicalReaction direction="left-to-right" evidence="12">
        <dbReference type="Rhea" id="RHEA:51377"/>
    </physiologicalReaction>
</comment>
<comment type="catalytic activity">
    <reaction evidence="9">
        <text>dopamine + acetyl-CoA = N-acetyldopamine + CoA + H(+)</text>
        <dbReference type="Rhea" id="RHEA:51388"/>
        <dbReference type="ChEBI" id="CHEBI:15378"/>
        <dbReference type="ChEBI" id="CHEBI:57287"/>
        <dbReference type="ChEBI" id="CHEBI:57288"/>
        <dbReference type="ChEBI" id="CHEBI:59905"/>
        <dbReference type="ChEBI" id="CHEBI:125678"/>
    </reaction>
    <physiologicalReaction direction="left-to-right" evidence="9">
        <dbReference type="Rhea" id="RHEA:51389"/>
    </physiologicalReaction>
</comment>
<dbReference type="InterPro" id="IPR016181">
    <property type="entry name" value="Acyl_CoA_acyltransferase"/>
</dbReference>
<comment type="catalytic activity">
    <reaction evidence="6">
        <text>dopamine + (9Z)-octadecenoyl-CoA = N-(9Z-octadecanoyl)-dopamine + CoA + H(+)</text>
        <dbReference type="Rhea" id="RHEA:51380"/>
        <dbReference type="ChEBI" id="CHEBI:15378"/>
        <dbReference type="ChEBI" id="CHEBI:31883"/>
        <dbReference type="ChEBI" id="CHEBI:57287"/>
        <dbReference type="ChEBI" id="CHEBI:57387"/>
        <dbReference type="ChEBI" id="CHEBI:59905"/>
    </reaction>
    <physiologicalReaction direction="left-to-right" evidence="6">
        <dbReference type="Rhea" id="RHEA:51381"/>
    </physiologicalReaction>
</comment>
<evidence type="ECO:0000313" key="16">
    <source>
        <dbReference type="RefSeq" id="XP_015587833.1"/>
    </source>
</evidence>